<dbReference type="InterPro" id="IPR038610">
    <property type="entry name" value="FliK-like_C_sf"/>
</dbReference>
<keyword evidence="3" id="KW-0969">Cilium</keyword>
<dbReference type="InterPro" id="IPR021136">
    <property type="entry name" value="Flagellar_hook_control-like_C"/>
</dbReference>
<dbReference type="RefSeq" id="WP_006879355.1">
    <property type="nucleotide sequence ID" value="NZ_AEVS01000062.1"/>
</dbReference>
<sequence>MNSISTLPSGEGKASGQNATETAIHQARSFGQSGQPQPFQLHKQALSGQNVIQTAEQPTGLLDEELATTEGAETQALLNGAEAIVNVDPRSVQQHRSEAQGMSARFAQKQGLTSGSITNSLTDSLRQASQQHSAAIGLAETATVKTPVAIAQADSILAQSNPASLLQAATPAPAQLVASPNSLIATSGAAAQGAEWAAVKIDTGAGKWGEQMMQVLHDRVTLQAQQNMQEAKIRLDPPELGKLDLLVRVDGDRLSVQINANAAATREALIQVSERLRAELQNQNFVHVDVNVGSGDSQQQGSNQHYQSDGHIFSARDSSFVESSGSQSEHWLSTQA</sequence>
<name>E8LU45_9VIBR</name>
<evidence type="ECO:0000256" key="1">
    <source>
        <dbReference type="SAM" id="MobiDB-lite"/>
    </source>
</evidence>
<dbReference type="STRING" id="945543.VIBR0546_21535"/>
<evidence type="ECO:0000259" key="2">
    <source>
        <dbReference type="Pfam" id="PF02120"/>
    </source>
</evidence>
<dbReference type="PANTHER" id="PTHR37533:SF2">
    <property type="entry name" value="FLAGELLAR HOOK-LENGTH CONTROL PROTEIN"/>
    <property type="match status" value="1"/>
</dbReference>
<gene>
    <name evidence="3" type="ORF">VIBR0546_21535</name>
</gene>
<dbReference type="AlphaFoldDB" id="E8LU45"/>
<keyword evidence="3" id="KW-0282">Flagellum</keyword>
<dbReference type="EMBL" id="AEVS01000062">
    <property type="protein sequence ID" value="EGA65710.1"/>
    <property type="molecule type" value="Genomic_DNA"/>
</dbReference>
<reference evidence="3 4" key="1">
    <citation type="journal article" date="2012" name="Int. J. Syst. Evol. Microbiol.">
        <title>Vibrio caribbeanicus sp. nov., isolated from the marine sponge Scleritoderma cyanea.</title>
        <authorList>
            <person name="Hoffmann M."/>
            <person name="Monday S.R."/>
            <person name="Allard M.W."/>
            <person name="Strain E.A."/>
            <person name="Whittaker P."/>
            <person name="Naum M."/>
            <person name="McCarthy P.J."/>
            <person name="Lopez J.V."/>
            <person name="Fischer M."/>
            <person name="Brown E.W."/>
        </authorList>
    </citation>
    <scope>NUCLEOTIDE SEQUENCE [LARGE SCALE GENOMIC DNA]</scope>
    <source>
        <strain evidence="3 4">LMG 20546</strain>
    </source>
</reference>
<organism evidence="3 4">
    <name type="scientific">Vibrio brasiliensis LMG 20546</name>
    <dbReference type="NCBI Taxonomy" id="945543"/>
    <lineage>
        <taxon>Bacteria</taxon>
        <taxon>Pseudomonadati</taxon>
        <taxon>Pseudomonadota</taxon>
        <taxon>Gammaproteobacteria</taxon>
        <taxon>Vibrionales</taxon>
        <taxon>Vibrionaceae</taxon>
        <taxon>Vibrio</taxon>
        <taxon>Vibrio oreintalis group</taxon>
    </lineage>
</organism>
<dbReference type="PANTHER" id="PTHR37533">
    <property type="entry name" value="FLAGELLAR HOOK-LENGTH CONTROL PROTEIN"/>
    <property type="match status" value="1"/>
</dbReference>
<keyword evidence="4" id="KW-1185">Reference proteome</keyword>
<dbReference type="CDD" id="cd17470">
    <property type="entry name" value="T3SS_Flik_C"/>
    <property type="match status" value="1"/>
</dbReference>
<accession>E8LU45</accession>
<dbReference type="Pfam" id="PF02120">
    <property type="entry name" value="Flg_hook"/>
    <property type="match status" value="1"/>
</dbReference>
<evidence type="ECO:0000313" key="4">
    <source>
        <dbReference type="Proteomes" id="UP000004371"/>
    </source>
</evidence>
<dbReference type="Proteomes" id="UP000004371">
    <property type="component" value="Unassembled WGS sequence"/>
</dbReference>
<keyword evidence="3" id="KW-0966">Cell projection</keyword>
<dbReference type="Gene3D" id="3.30.750.140">
    <property type="match status" value="1"/>
</dbReference>
<dbReference type="eggNOG" id="COG3144">
    <property type="taxonomic scope" value="Bacteria"/>
</dbReference>
<evidence type="ECO:0000313" key="3">
    <source>
        <dbReference type="EMBL" id="EGA65710.1"/>
    </source>
</evidence>
<proteinExistence type="predicted"/>
<dbReference type="OrthoDB" id="1792985at2"/>
<feature type="domain" description="Flagellar hook-length control protein-like C-terminal" evidence="2">
    <location>
        <begin position="218"/>
        <end position="300"/>
    </location>
</feature>
<dbReference type="InterPro" id="IPR052563">
    <property type="entry name" value="FliK"/>
</dbReference>
<protein>
    <submittedName>
        <fullName evidence="3">Flagellar hook-length control protein FliK</fullName>
    </submittedName>
</protein>
<feature type="region of interest" description="Disordered" evidence="1">
    <location>
        <begin position="1"/>
        <end position="20"/>
    </location>
</feature>
<comment type="caution">
    <text evidence="3">The sequence shown here is derived from an EMBL/GenBank/DDBJ whole genome shotgun (WGS) entry which is preliminary data.</text>
</comment>